<gene>
    <name evidence="1" type="ORF">C8E87_2607</name>
</gene>
<dbReference type="Proteomes" id="UP000294901">
    <property type="component" value="Unassembled WGS sequence"/>
</dbReference>
<dbReference type="AlphaFoldDB" id="A0A4V3C7V2"/>
<dbReference type="EMBL" id="SNWR01000001">
    <property type="protein sequence ID" value="TDO38938.1"/>
    <property type="molecule type" value="Genomic_DNA"/>
</dbReference>
<reference evidence="1 2" key="1">
    <citation type="submission" date="2019-03" db="EMBL/GenBank/DDBJ databases">
        <title>Sequencing the genomes of 1000 actinobacteria strains.</title>
        <authorList>
            <person name="Klenk H.-P."/>
        </authorList>
    </citation>
    <scope>NUCLEOTIDE SEQUENCE [LARGE SCALE GENOMIC DNA]</scope>
    <source>
        <strain evidence="1 2">DSM 43805</strain>
    </source>
</reference>
<evidence type="ECO:0008006" key="3">
    <source>
        <dbReference type="Google" id="ProtNLM"/>
    </source>
</evidence>
<accession>A0A4V3C7V2</accession>
<name>A0A4V3C7V2_9ACTN</name>
<sequence>MVVMAKQVEHWFNRRYGSNRRDLYLISTGVGWQVVGRVGGAEGRSVPHYFDDEDEARDMLRRMREEVPEGQNDWVQVTAQRKRPQ</sequence>
<evidence type="ECO:0000313" key="1">
    <source>
        <dbReference type="EMBL" id="TDO38938.1"/>
    </source>
</evidence>
<proteinExistence type="predicted"/>
<protein>
    <recommendedName>
        <fullName evidence="3">WGR domain-containing protein</fullName>
    </recommendedName>
</protein>
<organism evidence="1 2">
    <name type="scientific">Paractinoplanes brasiliensis</name>
    <dbReference type="NCBI Taxonomy" id="52695"/>
    <lineage>
        <taxon>Bacteria</taxon>
        <taxon>Bacillati</taxon>
        <taxon>Actinomycetota</taxon>
        <taxon>Actinomycetes</taxon>
        <taxon>Micromonosporales</taxon>
        <taxon>Micromonosporaceae</taxon>
        <taxon>Paractinoplanes</taxon>
    </lineage>
</organism>
<comment type="caution">
    <text evidence="1">The sequence shown here is derived from an EMBL/GenBank/DDBJ whole genome shotgun (WGS) entry which is preliminary data.</text>
</comment>
<evidence type="ECO:0000313" key="2">
    <source>
        <dbReference type="Proteomes" id="UP000294901"/>
    </source>
</evidence>
<keyword evidence="2" id="KW-1185">Reference proteome</keyword>